<evidence type="ECO:0008006" key="3">
    <source>
        <dbReference type="Google" id="ProtNLM"/>
    </source>
</evidence>
<reference evidence="2" key="1">
    <citation type="submission" date="2015-02" db="EMBL/GenBank/DDBJ databases">
        <title>Pyrococcus kukulkanii sp. nov., a novel hyperthermophilic archaeon isolated from a deep-sea hydrothermal vent at the Guaymas Basin.</title>
        <authorList>
            <person name="Oger P.M."/>
            <person name="Callac N."/>
            <person name="Jebbar M."/>
            <person name="Godfroy A."/>
        </authorList>
    </citation>
    <scope>NUCLEOTIDE SEQUENCE [LARGE SCALE GENOMIC DNA]</scope>
    <source>
        <strain evidence="2">NCB100</strain>
    </source>
</reference>
<organism evidence="1 2">
    <name type="scientific">Pyrococcus kukulkanii</name>
    <dbReference type="NCBI Taxonomy" id="1609559"/>
    <lineage>
        <taxon>Archaea</taxon>
        <taxon>Methanobacteriati</taxon>
        <taxon>Methanobacteriota</taxon>
        <taxon>Thermococci</taxon>
        <taxon>Thermococcales</taxon>
        <taxon>Thermococcaceae</taxon>
        <taxon>Pyrococcus</taxon>
    </lineage>
</organism>
<dbReference type="Gene3D" id="1.25.10.10">
    <property type="entry name" value="Leucine-rich Repeat Variant"/>
    <property type="match status" value="1"/>
</dbReference>
<evidence type="ECO:0000313" key="2">
    <source>
        <dbReference type="Proteomes" id="UP000070587"/>
    </source>
</evidence>
<dbReference type="PATRIC" id="fig|1609559.3.peg.2099"/>
<dbReference type="InterPro" id="IPR016024">
    <property type="entry name" value="ARM-type_fold"/>
</dbReference>
<proteinExistence type="predicted"/>
<gene>
    <name evidence="1" type="ORF">TQ32_10170</name>
</gene>
<dbReference type="Proteomes" id="UP000070587">
    <property type="component" value="Chromosome"/>
</dbReference>
<dbReference type="SUPFAM" id="SSF48371">
    <property type="entry name" value="ARM repeat"/>
    <property type="match status" value="1"/>
</dbReference>
<accession>A0A127BBW4</accession>
<dbReference type="RefSeq" id="WP_068324252.1">
    <property type="nucleotide sequence ID" value="NZ_CP010835.1"/>
</dbReference>
<dbReference type="InterPro" id="IPR011989">
    <property type="entry name" value="ARM-like"/>
</dbReference>
<dbReference type="STRING" id="1609559.TQ32_10170"/>
<name>A0A127BBW4_9EURY</name>
<dbReference type="EMBL" id="CP010835">
    <property type="protein sequence ID" value="AMM54813.1"/>
    <property type="molecule type" value="Genomic_DNA"/>
</dbReference>
<dbReference type="GeneID" id="28492209"/>
<evidence type="ECO:0000313" key="1">
    <source>
        <dbReference type="EMBL" id="AMM54813.1"/>
    </source>
</evidence>
<dbReference type="AlphaFoldDB" id="A0A127BBW4"/>
<reference evidence="1 2" key="2">
    <citation type="journal article" date="2016" name="Int. J. Syst. Evol. Microbiol.">
        <title>Pyrococcus kukulkanii sp. nov., a hyperthermophilic, piezophilic archaeon isolated from a deep-sea hydrothermal vent.</title>
        <authorList>
            <person name="Callac N."/>
            <person name="Oger P."/>
            <person name="Lesongeur F."/>
            <person name="Rattray J.E."/>
            <person name="Vannier P."/>
            <person name="Michoud G."/>
            <person name="Beauverger M."/>
            <person name="Gayet N."/>
            <person name="Rouxel O."/>
            <person name="Jebbar M."/>
            <person name="Godfroy A."/>
        </authorList>
    </citation>
    <scope>NUCLEOTIDE SEQUENCE [LARGE SCALE GENOMIC DNA]</scope>
    <source>
        <strain evidence="1 2">NCB100</strain>
    </source>
</reference>
<dbReference type="OrthoDB" id="86199at2157"/>
<protein>
    <recommendedName>
        <fullName evidence="3">HEAT repeat domain-containing protein</fullName>
    </recommendedName>
</protein>
<sequence length="182" mass="20707">MGLFSFGKKGKDKIKRLMEENKIDEVIEKALKDKKTVRDLVELLSDSNPGTVGDALFVLTTILRESPNSIDVSWDLVDKVLSLVLSKNSYVKEGAMVLTMEIIKVHGYRFKDTIDKHVPRLLSEGDKNTVAFTLLLIKELNLSKYKEEVEKLTEVEDKIILPFEGMKWVKLGDIARDVLKEL</sequence>
<dbReference type="KEGG" id="pyc:TQ32_10170"/>